<evidence type="ECO:0000256" key="1">
    <source>
        <dbReference type="SAM" id="SignalP"/>
    </source>
</evidence>
<gene>
    <name evidence="2" type="ORF">GCM10008179_19180</name>
</gene>
<reference evidence="2" key="1">
    <citation type="journal article" date="2014" name="Int. J. Syst. Evol. Microbiol.">
        <title>Complete genome sequence of Corynebacterium casei LMG S-19264T (=DSM 44701T), isolated from a smear-ripened cheese.</title>
        <authorList>
            <consortium name="US DOE Joint Genome Institute (JGI-PGF)"/>
            <person name="Walter F."/>
            <person name="Albersmeier A."/>
            <person name="Kalinowski J."/>
            <person name="Ruckert C."/>
        </authorList>
    </citation>
    <scope>NUCLEOTIDE SEQUENCE</scope>
    <source>
        <strain evidence="2">VKM B-2347</strain>
    </source>
</reference>
<sequence length="124" mass="12934">MSMRFPLIPAVLAVSLAGCAGEKLWMKAGAGPVEANDDEMSCAASSEGGSGVSINATGAGFAPDQFSMRYSCLRSRGYKLVAVTPEESAKLRALSGEEHEVYWRSLQVKYGVAPAAAPVTPPVP</sequence>
<accession>A0A9W6J010</accession>
<keyword evidence="3" id="KW-1185">Reference proteome</keyword>
<evidence type="ECO:0000313" key="3">
    <source>
        <dbReference type="Proteomes" id="UP001143372"/>
    </source>
</evidence>
<dbReference type="Proteomes" id="UP001143372">
    <property type="component" value="Unassembled WGS sequence"/>
</dbReference>
<evidence type="ECO:0008006" key="4">
    <source>
        <dbReference type="Google" id="ProtNLM"/>
    </source>
</evidence>
<dbReference type="RefSeq" id="WP_271168498.1">
    <property type="nucleotide sequence ID" value="NZ_BSFI01000007.1"/>
</dbReference>
<reference evidence="2" key="2">
    <citation type="submission" date="2023-01" db="EMBL/GenBank/DDBJ databases">
        <authorList>
            <person name="Sun Q."/>
            <person name="Evtushenko L."/>
        </authorList>
    </citation>
    <scope>NUCLEOTIDE SEQUENCE</scope>
    <source>
        <strain evidence="2">VKM B-2347</strain>
    </source>
</reference>
<evidence type="ECO:0000313" key="2">
    <source>
        <dbReference type="EMBL" id="GLK68280.1"/>
    </source>
</evidence>
<name>A0A9W6J010_9HYPH</name>
<protein>
    <recommendedName>
        <fullName evidence="4">Lipoprotein</fullName>
    </recommendedName>
</protein>
<dbReference type="PROSITE" id="PS51257">
    <property type="entry name" value="PROKAR_LIPOPROTEIN"/>
    <property type="match status" value="1"/>
</dbReference>
<keyword evidence="1" id="KW-0732">Signal</keyword>
<comment type="caution">
    <text evidence="2">The sequence shown here is derived from an EMBL/GenBank/DDBJ whole genome shotgun (WGS) entry which is preliminary data.</text>
</comment>
<feature type="signal peptide" evidence="1">
    <location>
        <begin position="1"/>
        <end position="20"/>
    </location>
</feature>
<dbReference type="AlphaFoldDB" id="A0A9W6J010"/>
<feature type="chain" id="PRO_5041000639" description="Lipoprotein" evidence="1">
    <location>
        <begin position="21"/>
        <end position="124"/>
    </location>
</feature>
<dbReference type="EMBL" id="BSFI01000007">
    <property type="protein sequence ID" value="GLK68280.1"/>
    <property type="molecule type" value="Genomic_DNA"/>
</dbReference>
<proteinExistence type="predicted"/>
<organism evidence="2 3">
    <name type="scientific">Hansschlegelia plantiphila</name>
    <dbReference type="NCBI Taxonomy" id="374655"/>
    <lineage>
        <taxon>Bacteria</taxon>
        <taxon>Pseudomonadati</taxon>
        <taxon>Pseudomonadota</taxon>
        <taxon>Alphaproteobacteria</taxon>
        <taxon>Hyphomicrobiales</taxon>
        <taxon>Methylopilaceae</taxon>
        <taxon>Hansschlegelia</taxon>
    </lineage>
</organism>